<name>A0A5R9IUW4_9GAMM</name>
<proteinExistence type="predicted"/>
<dbReference type="InterPro" id="IPR001387">
    <property type="entry name" value="Cro/C1-type_HTH"/>
</dbReference>
<evidence type="ECO:0000259" key="2">
    <source>
        <dbReference type="PROSITE" id="PS50943"/>
    </source>
</evidence>
<keyword evidence="1" id="KW-0812">Transmembrane</keyword>
<dbReference type="Proteomes" id="UP000307790">
    <property type="component" value="Unassembled WGS sequence"/>
</dbReference>
<feature type="transmembrane region" description="Helical" evidence="1">
    <location>
        <begin position="115"/>
        <end position="133"/>
    </location>
</feature>
<dbReference type="GO" id="GO:0003677">
    <property type="term" value="F:DNA binding"/>
    <property type="evidence" value="ECO:0007669"/>
    <property type="project" value="InterPro"/>
</dbReference>
<keyword evidence="1" id="KW-1133">Transmembrane helix</keyword>
<dbReference type="RefSeq" id="WP_138318422.1">
    <property type="nucleotide sequence ID" value="NZ_VCBC01000003.1"/>
</dbReference>
<keyword evidence="4" id="KW-1185">Reference proteome</keyword>
<organism evidence="3 4">
    <name type="scientific">Thalassotalea litorea</name>
    <dbReference type="NCBI Taxonomy" id="2020715"/>
    <lineage>
        <taxon>Bacteria</taxon>
        <taxon>Pseudomonadati</taxon>
        <taxon>Pseudomonadota</taxon>
        <taxon>Gammaproteobacteria</taxon>
        <taxon>Alteromonadales</taxon>
        <taxon>Colwelliaceae</taxon>
        <taxon>Thalassotalea</taxon>
    </lineage>
</organism>
<dbReference type="CDD" id="cd00093">
    <property type="entry name" value="HTH_XRE"/>
    <property type="match status" value="1"/>
</dbReference>
<accession>A0A5R9IUW4</accession>
<evidence type="ECO:0000313" key="3">
    <source>
        <dbReference type="EMBL" id="TLU67141.1"/>
    </source>
</evidence>
<evidence type="ECO:0000256" key="1">
    <source>
        <dbReference type="SAM" id="Phobius"/>
    </source>
</evidence>
<protein>
    <submittedName>
        <fullName evidence="3">Helix-turn-helix transcriptional regulator</fullName>
    </submittedName>
</protein>
<dbReference type="SUPFAM" id="SSF47413">
    <property type="entry name" value="lambda repressor-like DNA-binding domains"/>
    <property type="match status" value="1"/>
</dbReference>
<feature type="transmembrane region" description="Helical" evidence="1">
    <location>
        <begin position="87"/>
        <end position="109"/>
    </location>
</feature>
<dbReference type="PROSITE" id="PS50943">
    <property type="entry name" value="HTH_CROC1"/>
    <property type="match status" value="1"/>
</dbReference>
<keyword evidence="1" id="KW-0472">Membrane</keyword>
<gene>
    <name evidence="3" type="ORF">FE810_02325</name>
</gene>
<reference evidence="3 4" key="1">
    <citation type="submission" date="2019-05" db="EMBL/GenBank/DDBJ databases">
        <title>Genome sequences of Thalassotalea litorea 1K03283.</title>
        <authorList>
            <person name="Zhang D."/>
        </authorList>
    </citation>
    <scope>NUCLEOTIDE SEQUENCE [LARGE SCALE GENOMIC DNA]</scope>
    <source>
        <strain evidence="3 4">MCCC 1K03283</strain>
    </source>
</reference>
<comment type="caution">
    <text evidence="3">The sequence shown here is derived from an EMBL/GenBank/DDBJ whole genome shotgun (WGS) entry which is preliminary data.</text>
</comment>
<dbReference type="AlphaFoldDB" id="A0A5R9IUW4"/>
<evidence type="ECO:0000313" key="4">
    <source>
        <dbReference type="Proteomes" id="UP000307790"/>
    </source>
</evidence>
<dbReference type="OrthoDB" id="21915at2"/>
<feature type="domain" description="HTH cro/C1-type" evidence="2">
    <location>
        <begin position="6"/>
        <end position="59"/>
    </location>
</feature>
<sequence>MNNNKISELRRQRGWSQEKLATISGLSERTIQRVEKEGRFSLSTKAALANAFGVEVNELESSVEAESIQSSQASKSSKCSESISYSYDWGGAFGLLILGLCIPAIILLTGTHGKWELASFGLVIGLTLTMAVMNHGIKAIYRLFDNTSWIVRYPSYVKDIDTLIAQGKMVNRTAYGIGAIVSLVSAITLAIHNPQVFSQMSQGLALSLKPLIYAILFVEFWFRPYVRKMEKIQKLQEAS</sequence>
<feature type="transmembrane region" description="Helical" evidence="1">
    <location>
        <begin position="173"/>
        <end position="191"/>
    </location>
</feature>
<dbReference type="Gene3D" id="1.10.260.40">
    <property type="entry name" value="lambda repressor-like DNA-binding domains"/>
    <property type="match status" value="1"/>
</dbReference>
<dbReference type="Pfam" id="PF01381">
    <property type="entry name" value="HTH_3"/>
    <property type="match status" value="1"/>
</dbReference>
<dbReference type="InterPro" id="IPR010982">
    <property type="entry name" value="Lambda_DNA-bd_dom_sf"/>
</dbReference>
<dbReference type="SMART" id="SM00530">
    <property type="entry name" value="HTH_XRE"/>
    <property type="match status" value="1"/>
</dbReference>
<feature type="transmembrane region" description="Helical" evidence="1">
    <location>
        <begin position="203"/>
        <end position="222"/>
    </location>
</feature>
<dbReference type="EMBL" id="VCBC01000003">
    <property type="protein sequence ID" value="TLU67141.1"/>
    <property type="molecule type" value="Genomic_DNA"/>
</dbReference>